<evidence type="ECO:0000256" key="1">
    <source>
        <dbReference type="SAM" id="MobiDB-lite"/>
    </source>
</evidence>
<feature type="region of interest" description="Disordered" evidence="1">
    <location>
        <begin position="58"/>
        <end position="78"/>
    </location>
</feature>
<evidence type="ECO:0000313" key="2">
    <source>
        <dbReference type="EMBL" id="RZE24655.1"/>
    </source>
</evidence>
<organism evidence="2 3">
    <name type="scientific">Streptomyces albidoflavus</name>
    <dbReference type="NCBI Taxonomy" id="1886"/>
    <lineage>
        <taxon>Bacteria</taxon>
        <taxon>Bacillati</taxon>
        <taxon>Actinomycetota</taxon>
        <taxon>Actinomycetes</taxon>
        <taxon>Kitasatosporales</taxon>
        <taxon>Streptomycetaceae</taxon>
        <taxon>Streptomyces</taxon>
        <taxon>Streptomyces albidoflavus group</taxon>
    </lineage>
</organism>
<accession>A0A8G1ZRZ9</accession>
<dbReference type="AlphaFoldDB" id="A0A8G1ZRZ9"/>
<feature type="compositionally biased region" description="Low complexity" evidence="1">
    <location>
        <begin position="62"/>
        <end position="74"/>
    </location>
</feature>
<evidence type="ECO:0000313" key="3">
    <source>
        <dbReference type="Proteomes" id="UP000292693"/>
    </source>
</evidence>
<dbReference type="AntiFam" id="ANF00057">
    <property type="entry name" value="Translation of E. coli type CRISPR repeat"/>
</dbReference>
<reference evidence="2 3" key="1">
    <citation type="submission" date="2017-12" db="EMBL/GenBank/DDBJ databases">
        <title>Population genomics insights into the ecological differentiation and adaptive evolution in streptomycetes.</title>
        <authorList>
            <person name="Li Y."/>
            <person name="Huang Y."/>
        </authorList>
    </citation>
    <scope>NUCLEOTIDE SEQUENCE [LARGE SCALE GENOMIC DNA]</scope>
    <source>
        <strain evidence="2 3">NBRC 100770</strain>
    </source>
</reference>
<dbReference type="Proteomes" id="UP000292693">
    <property type="component" value="Unassembled WGS sequence"/>
</dbReference>
<name>A0A8G1ZRZ9_9ACTN</name>
<sequence length="125" mass="12652">MLGCGGGIGGGWAGLLMGSRGGLYAAFRAIAGIWQACRDGVWGRVRPQVMEGAPRVCGGGPLSSRSSDGSSACSPRVRGWSSTRRHTWKRTTVLPACAGVVPSGRRALGLGGGAPRVCGGGPVWS</sequence>
<protein>
    <submittedName>
        <fullName evidence="2">Uncharacterized protein</fullName>
    </submittedName>
</protein>
<gene>
    <name evidence="2" type="ORF">C0Q92_12020</name>
</gene>
<proteinExistence type="predicted"/>
<comment type="caution">
    <text evidence="2">The sequence shown here is derived from an EMBL/GenBank/DDBJ whole genome shotgun (WGS) entry which is preliminary data.</text>
</comment>
<dbReference type="EMBL" id="PKLL01000012">
    <property type="protein sequence ID" value="RZE24655.1"/>
    <property type="molecule type" value="Genomic_DNA"/>
</dbReference>